<organism evidence="1 2">
    <name type="scientific">Zymoseptoria tritici (strain CBS 115943 / IPO323)</name>
    <name type="common">Speckled leaf blotch fungus</name>
    <name type="synonym">Septoria tritici</name>
    <dbReference type="NCBI Taxonomy" id="336722"/>
    <lineage>
        <taxon>Eukaryota</taxon>
        <taxon>Fungi</taxon>
        <taxon>Dikarya</taxon>
        <taxon>Ascomycota</taxon>
        <taxon>Pezizomycotina</taxon>
        <taxon>Dothideomycetes</taxon>
        <taxon>Dothideomycetidae</taxon>
        <taxon>Mycosphaerellales</taxon>
        <taxon>Mycosphaerellaceae</taxon>
        <taxon>Zymoseptoria</taxon>
    </lineage>
</organism>
<dbReference type="EMBL" id="CM001212">
    <property type="protein sequence ID" value="EGP82136.1"/>
    <property type="molecule type" value="Genomic_DNA"/>
</dbReference>
<dbReference type="Proteomes" id="UP000008062">
    <property type="component" value="Chromosome 17"/>
</dbReference>
<dbReference type="GeneID" id="13399695"/>
<feature type="non-terminal residue" evidence="1">
    <location>
        <position position="133"/>
    </location>
</feature>
<evidence type="ECO:0000313" key="2">
    <source>
        <dbReference type="Proteomes" id="UP000008062"/>
    </source>
</evidence>
<sequence length="133" mass="14797">MKDIGALKLGVWQGTKEKGLGWIYQQIVKAADTLAPTDRACRSCVSTMAEALTTSTWVKKLEDLIDDISSWLDFELKVLDLYLDAFSHLSLASESRMRTINEDIYNIANEAVSRRSHTGGETTLVALLSESEK</sequence>
<dbReference type="KEGG" id="ztr:MYCGRDRAFT_106645"/>
<proteinExistence type="predicted"/>
<protein>
    <submittedName>
        <fullName evidence="1">Uncharacterized protein</fullName>
    </submittedName>
</protein>
<evidence type="ECO:0000313" key="1">
    <source>
        <dbReference type="EMBL" id="EGP82136.1"/>
    </source>
</evidence>
<gene>
    <name evidence="1" type="ORF">MYCGRDRAFT_106645</name>
</gene>
<dbReference type="InParanoid" id="F9XRH2"/>
<dbReference type="AlphaFoldDB" id="F9XRH2"/>
<keyword evidence="2" id="KW-1185">Reference proteome</keyword>
<reference evidence="1 2" key="1">
    <citation type="journal article" date="2011" name="PLoS Genet.">
        <title>Finished genome of the fungal wheat pathogen Mycosphaerella graminicola reveals dispensome structure, chromosome plasticity, and stealth pathogenesis.</title>
        <authorList>
            <person name="Goodwin S.B."/>
            <person name="Ben M'barek S."/>
            <person name="Dhillon B."/>
            <person name="Wittenberg A.H.J."/>
            <person name="Crane C.F."/>
            <person name="Hane J.K."/>
            <person name="Foster A.J."/>
            <person name="Van der Lee T.A.J."/>
            <person name="Grimwood J."/>
            <person name="Aerts A."/>
            <person name="Antoniw J."/>
            <person name="Bailey A."/>
            <person name="Bluhm B."/>
            <person name="Bowler J."/>
            <person name="Bristow J."/>
            <person name="van der Burgt A."/>
            <person name="Canto-Canche B."/>
            <person name="Churchill A.C.L."/>
            <person name="Conde-Ferraez L."/>
            <person name="Cools H.J."/>
            <person name="Coutinho P.M."/>
            <person name="Csukai M."/>
            <person name="Dehal P."/>
            <person name="De Wit P."/>
            <person name="Donzelli B."/>
            <person name="van de Geest H.C."/>
            <person name="van Ham R.C.H.J."/>
            <person name="Hammond-Kosack K.E."/>
            <person name="Henrissat B."/>
            <person name="Kilian A."/>
            <person name="Kobayashi A.K."/>
            <person name="Koopmann E."/>
            <person name="Kourmpetis Y."/>
            <person name="Kuzniar A."/>
            <person name="Lindquist E."/>
            <person name="Lombard V."/>
            <person name="Maliepaard C."/>
            <person name="Martins N."/>
            <person name="Mehrabi R."/>
            <person name="Nap J.P.H."/>
            <person name="Ponomarenko A."/>
            <person name="Rudd J.J."/>
            <person name="Salamov A."/>
            <person name="Schmutz J."/>
            <person name="Schouten H.J."/>
            <person name="Shapiro H."/>
            <person name="Stergiopoulos I."/>
            <person name="Torriani S.F.F."/>
            <person name="Tu H."/>
            <person name="de Vries R.P."/>
            <person name="Waalwijk C."/>
            <person name="Ware S.B."/>
            <person name="Wiebenga A."/>
            <person name="Zwiers L.-H."/>
            <person name="Oliver R.P."/>
            <person name="Grigoriev I.V."/>
            <person name="Kema G.H.J."/>
        </authorList>
    </citation>
    <scope>NUCLEOTIDE SEQUENCE [LARGE SCALE GENOMIC DNA]</scope>
    <source>
        <strain evidence="2">CBS 115943 / IPO323</strain>
    </source>
</reference>
<accession>F9XRH2</accession>
<name>F9XRH2_ZYMTI</name>
<dbReference type="RefSeq" id="XP_003847160.1">
    <property type="nucleotide sequence ID" value="XM_003847112.1"/>
</dbReference>
<dbReference type="HOGENOM" id="CLU_1911789_0_0_1"/>